<feature type="domain" description="Double zinc ribbon" evidence="3">
    <location>
        <begin position="8"/>
        <end position="56"/>
    </location>
</feature>
<accession>A0ABY7YJP0</accession>
<dbReference type="InterPro" id="IPR051910">
    <property type="entry name" value="ComF/GntX_DNA_util-trans"/>
</dbReference>
<protein>
    <submittedName>
        <fullName evidence="4">ComF family protein</fullName>
    </submittedName>
</protein>
<evidence type="ECO:0000256" key="1">
    <source>
        <dbReference type="ARBA" id="ARBA00008007"/>
    </source>
</evidence>
<evidence type="ECO:0000313" key="4">
    <source>
        <dbReference type="EMBL" id="WDR01393.1"/>
    </source>
</evidence>
<dbReference type="RefSeq" id="WP_282217804.1">
    <property type="nucleotide sequence ID" value="NZ_CP118246.1"/>
</dbReference>
<dbReference type="Proteomes" id="UP001220530">
    <property type="component" value="Chromosome"/>
</dbReference>
<organism evidence="4 5">
    <name type="scientific">Devosia algicola</name>
    <dbReference type="NCBI Taxonomy" id="3026418"/>
    <lineage>
        <taxon>Bacteria</taxon>
        <taxon>Pseudomonadati</taxon>
        <taxon>Pseudomonadota</taxon>
        <taxon>Alphaproteobacteria</taxon>
        <taxon>Hyphomicrobiales</taxon>
        <taxon>Devosiaceae</taxon>
        <taxon>Devosia</taxon>
    </lineage>
</organism>
<dbReference type="CDD" id="cd06223">
    <property type="entry name" value="PRTases_typeI"/>
    <property type="match status" value="1"/>
</dbReference>
<comment type="similarity">
    <text evidence="1">Belongs to the ComF/GntX family.</text>
</comment>
<dbReference type="Pfam" id="PF00156">
    <property type="entry name" value="Pribosyltran"/>
    <property type="match status" value="1"/>
</dbReference>
<dbReference type="Gene3D" id="3.40.50.2020">
    <property type="match status" value="1"/>
</dbReference>
<name>A0ABY7YJP0_9HYPH</name>
<dbReference type="InterPro" id="IPR029057">
    <property type="entry name" value="PRTase-like"/>
</dbReference>
<feature type="domain" description="Phosphoribosyltransferase" evidence="2">
    <location>
        <begin position="191"/>
        <end position="230"/>
    </location>
</feature>
<dbReference type="Pfam" id="PF18912">
    <property type="entry name" value="DZR_2"/>
    <property type="match status" value="1"/>
</dbReference>
<dbReference type="SUPFAM" id="SSF53271">
    <property type="entry name" value="PRTase-like"/>
    <property type="match status" value="1"/>
</dbReference>
<proteinExistence type="inferred from homology"/>
<keyword evidence="5" id="KW-1185">Reference proteome</keyword>
<dbReference type="InterPro" id="IPR044005">
    <property type="entry name" value="DZR_2"/>
</dbReference>
<evidence type="ECO:0000259" key="3">
    <source>
        <dbReference type="Pfam" id="PF18912"/>
    </source>
</evidence>
<dbReference type="PANTHER" id="PTHR47505">
    <property type="entry name" value="DNA UTILIZATION PROTEIN YHGH"/>
    <property type="match status" value="1"/>
</dbReference>
<sequence length="245" mass="26393">MRRWGAGFLDMVYPPVCLICDEPIVSHDSLCAACFGQIRAITAPLCPVLGVPFAADIGPDAVSAEAIAEPPPFERARAAVIYSEPVGHLIARLKYGDRPELAGFCARLMVGAGHLLLAGDPVLVPVPLHRRRQFRRRYNQSGELARQIGRLTGLRVDPQLAVRVKATRQQVGLSARGRARNVVGAFEPHPDALARSGGKRVVLIDDVYTTGATVNAVTRALKRGGIDHIDVLSFARVVSGEQTPI</sequence>
<gene>
    <name evidence="4" type="ORF">PSQ19_11245</name>
</gene>
<dbReference type="EMBL" id="CP118246">
    <property type="protein sequence ID" value="WDR01393.1"/>
    <property type="molecule type" value="Genomic_DNA"/>
</dbReference>
<dbReference type="PANTHER" id="PTHR47505:SF1">
    <property type="entry name" value="DNA UTILIZATION PROTEIN YHGH"/>
    <property type="match status" value="1"/>
</dbReference>
<evidence type="ECO:0000313" key="5">
    <source>
        <dbReference type="Proteomes" id="UP001220530"/>
    </source>
</evidence>
<dbReference type="InterPro" id="IPR000836">
    <property type="entry name" value="PRTase_dom"/>
</dbReference>
<evidence type="ECO:0000259" key="2">
    <source>
        <dbReference type="Pfam" id="PF00156"/>
    </source>
</evidence>
<reference evidence="4 5" key="1">
    <citation type="submission" date="2023-02" db="EMBL/GenBank/DDBJ databases">
        <title>Devosia algicola sp. nov., isolated from the phycosphere of marine algae.</title>
        <authorList>
            <person name="Kim J.M."/>
            <person name="Lee J.K."/>
            <person name="Choi B.J."/>
            <person name="Bayburt H."/>
            <person name="Jeon C.O."/>
        </authorList>
    </citation>
    <scope>NUCLEOTIDE SEQUENCE [LARGE SCALE GENOMIC DNA]</scope>
    <source>
        <strain evidence="4 5">G20-9</strain>
    </source>
</reference>